<proteinExistence type="predicted"/>
<evidence type="ECO:0000313" key="3">
    <source>
        <dbReference type="EMBL" id="KAK3288255.1"/>
    </source>
</evidence>
<accession>A0AAE0H1Y7</accession>
<sequence>MGFTTTATCVCYQFTRIQNVRRVSYKTGRPTYSQRLQRVVPFPRHTNWASCRKTLLVTSGAKKGGFGPKKQKSGTGKSPKKGKNRTQTIEEEELSQLSEKDKMAMSFRAAQQEQGSPPAVSEKDFDAKLEALKAKAPPKAAAPSPNSVLGGVPGSVIDGQLQSSSAAADDDDEKKPNPVMQIGAVLSVLLFLAVYSGSDLVMSTQGGLPASNSGSPQLTEETKSNLEGLITGLQVTLTESPEDADALEGTAVAYATLGEYKKADEFLEKLVAVTPDNVDAWRLQGEVRLASNDLKGAAEAYKKGLERAPESLDLLRGLTETLKENGKQAEAVALLLSKQEAAKARGNTGVGGPADAPVDDMQVSLLLGKLYSGWSGHASDAATVYDNLITEYQDDFRGYLAKGALLKELGKAKDADRLFLQARFLAPEEAIPLVDRVIGRPASE</sequence>
<feature type="region of interest" description="Disordered" evidence="2">
    <location>
        <begin position="135"/>
        <end position="175"/>
    </location>
</feature>
<name>A0AAE0H1Y7_9CHLO</name>
<dbReference type="Pfam" id="PF13432">
    <property type="entry name" value="TPR_16"/>
    <property type="match status" value="1"/>
</dbReference>
<dbReference type="InterPro" id="IPR011990">
    <property type="entry name" value="TPR-like_helical_dom_sf"/>
</dbReference>
<organism evidence="3 4">
    <name type="scientific">Cymbomonas tetramitiformis</name>
    <dbReference type="NCBI Taxonomy" id="36881"/>
    <lineage>
        <taxon>Eukaryota</taxon>
        <taxon>Viridiplantae</taxon>
        <taxon>Chlorophyta</taxon>
        <taxon>Pyramimonadophyceae</taxon>
        <taxon>Pyramimonadales</taxon>
        <taxon>Pyramimonadaceae</taxon>
        <taxon>Cymbomonas</taxon>
    </lineage>
</organism>
<dbReference type="PROSITE" id="PS50005">
    <property type="entry name" value="TPR"/>
    <property type="match status" value="2"/>
</dbReference>
<protein>
    <submittedName>
        <fullName evidence="3">Uncharacterized protein</fullName>
    </submittedName>
</protein>
<comment type="caution">
    <text evidence="3">The sequence shown here is derived from an EMBL/GenBank/DDBJ whole genome shotgun (WGS) entry which is preliminary data.</text>
</comment>
<dbReference type="Proteomes" id="UP001190700">
    <property type="component" value="Unassembled WGS sequence"/>
</dbReference>
<feature type="repeat" description="TPR" evidence="1">
    <location>
        <begin position="244"/>
        <end position="277"/>
    </location>
</feature>
<keyword evidence="1" id="KW-0802">TPR repeat</keyword>
<feature type="region of interest" description="Disordered" evidence="2">
    <location>
        <begin position="60"/>
        <end position="98"/>
    </location>
</feature>
<gene>
    <name evidence="3" type="ORF">CYMTET_4256</name>
</gene>
<dbReference type="EMBL" id="LGRX02000537">
    <property type="protein sequence ID" value="KAK3288255.1"/>
    <property type="molecule type" value="Genomic_DNA"/>
</dbReference>
<feature type="repeat" description="TPR" evidence="1">
    <location>
        <begin position="278"/>
        <end position="311"/>
    </location>
</feature>
<evidence type="ECO:0000256" key="1">
    <source>
        <dbReference type="PROSITE-ProRule" id="PRU00339"/>
    </source>
</evidence>
<reference evidence="3 4" key="1">
    <citation type="journal article" date="2015" name="Genome Biol. Evol.">
        <title>Comparative Genomics of a Bacterivorous Green Alga Reveals Evolutionary Causalities and Consequences of Phago-Mixotrophic Mode of Nutrition.</title>
        <authorList>
            <person name="Burns J.A."/>
            <person name="Paasch A."/>
            <person name="Narechania A."/>
            <person name="Kim E."/>
        </authorList>
    </citation>
    <scope>NUCLEOTIDE SEQUENCE [LARGE SCALE GENOMIC DNA]</scope>
    <source>
        <strain evidence="3 4">PLY_AMNH</strain>
    </source>
</reference>
<dbReference type="Gene3D" id="1.25.40.10">
    <property type="entry name" value="Tetratricopeptide repeat domain"/>
    <property type="match status" value="1"/>
</dbReference>
<evidence type="ECO:0000256" key="2">
    <source>
        <dbReference type="SAM" id="MobiDB-lite"/>
    </source>
</evidence>
<dbReference type="InterPro" id="IPR019734">
    <property type="entry name" value="TPR_rpt"/>
</dbReference>
<dbReference type="AlphaFoldDB" id="A0AAE0H1Y7"/>
<feature type="compositionally biased region" description="Low complexity" evidence="2">
    <location>
        <begin position="135"/>
        <end position="145"/>
    </location>
</feature>
<dbReference type="SUPFAM" id="SSF48452">
    <property type="entry name" value="TPR-like"/>
    <property type="match status" value="1"/>
</dbReference>
<dbReference type="SMART" id="SM00028">
    <property type="entry name" value="TPR"/>
    <property type="match status" value="3"/>
</dbReference>
<keyword evidence="4" id="KW-1185">Reference proteome</keyword>
<evidence type="ECO:0000313" key="4">
    <source>
        <dbReference type="Proteomes" id="UP001190700"/>
    </source>
</evidence>